<gene>
    <name evidence="2" type="ORF">Microterr_18970</name>
</gene>
<feature type="region of interest" description="Disordered" evidence="1">
    <location>
        <begin position="199"/>
        <end position="227"/>
    </location>
</feature>
<name>A0ABM8DZY5_9MICO</name>
<sequence>MSDGNSAVGGTQPYGTQPYGTQPNGTQPNGTQPSTASDDASTGTPSTVDTVKDEAGELKDTAKDAAKDVAGTAKDEAVSVARETKAQAIDLYHQTRSDLTDQAATQQARLAAGLGALGDELGSMARNSDGSGLAADLVQRVSDRASGAASWLDSRDPAGVLSDVKAFARSRPVLFIGAALLAGLVAGRLTRALAANAKDEADAGTPAPATSVPADAPPVPDTAPAYDSPLYAESAARFDTTAGERSHERSDTL</sequence>
<keyword evidence="3" id="KW-1185">Reference proteome</keyword>
<evidence type="ECO:0008006" key="4">
    <source>
        <dbReference type="Google" id="ProtNLM"/>
    </source>
</evidence>
<dbReference type="RefSeq" id="WP_263798175.1">
    <property type="nucleotide sequence ID" value="NZ_AP027141.1"/>
</dbReference>
<organism evidence="2 3">
    <name type="scientific">Microbacterium terricola</name>
    <dbReference type="NCBI Taxonomy" id="344163"/>
    <lineage>
        <taxon>Bacteria</taxon>
        <taxon>Bacillati</taxon>
        <taxon>Actinomycetota</taxon>
        <taxon>Actinomycetes</taxon>
        <taxon>Micrococcales</taxon>
        <taxon>Microbacteriaceae</taxon>
        <taxon>Microbacterium</taxon>
    </lineage>
</organism>
<evidence type="ECO:0000313" key="2">
    <source>
        <dbReference type="EMBL" id="BDV31237.1"/>
    </source>
</evidence>
<evidence type="ECO:0000256" key="1">
    <source>
        <dbReference type="SAM" id="MobiDB-lite"/>
    </source>
</evidence>
<accession>A0ABM8DZY5</accession>
<proteinExistence type="predicted"/>
<dbReference type="EMBL" id="AP027141">
    <property type="protein sequence ID" value="BDV31237.1"/>
    <property type="molecule type" value="Genomic_DNA"/>
</dbReference>
<evidence type="ECO:0000313" key="3">
    <source>
        <dbReference type="Proteomes" id="UP001317779"/>
    </source>
</evidence>
<feature type="compositionally biased region" description="Polar residues" evidence="1">
    <location>
        <begin position="1"/>
        <end position="49"/>
    </location>
</feature>
<reference evidence="2 3" key="1">
    <citation type="submission" date="2022-12" db="EMBL/GenBank/DDBJ databases">
        <title>Microbacterium terricola strain KV-448 chromosome, complete genome.</title>
        <authorList>
            <person name="Oshima T."/>
            <person name="Moriya T."/>
            <person name="Bessho Y."/>
        </authorList>
    </citation>
    <scope>NUCLEOTIDE SEQUENCE [LARGE SCALE GENOMIC DNA]</scope>
    <source>
        <strain evidence="2 3">KV-448</strain>
    </source>
</reference>
<protein>
    <recommendedName>
        <fullName evidence="4">DUF3618 domain-containing protein</fullName>
    </recommendedName>
</protein>
<dbReference type="Proteomes" id="UP001317779">
    <property type="component" value="Chromosome"/>
</dbReference>
<feature type="region of interest" description="Disordered" evidence="1">
    <location>
        <begin position="1"/>
        <end position="72"/>
    </location>
</feature>
<feature type="compositionally biased region" description="Basic and acidic residues" evidence="1">
    <location>
        <begin position="50"/>
        <end position="72"/>
    </location>
</feature>